<accession>A0A9P6MK46</accession>
<comment type="caution">
    <text evidence="3">The sequence shown here is derived from an EMBL/GenBank/DDBJ whole genome shotgun (WGS) entry which is preliminary data.</text>
</comment>
<dbReference type="AlphaFoldDB" id="A0A9P6MK46"/>
<dbReference type="Proteomes" id="UP000703661">
    <property type="component" value="Unassembled WGS sequence"/>
</dbReference>
<sequence>MMMKLSVVVAALASFAAMTAHAHVSLSSPCGRYQPGSGCPPPPAGQSVDYDIDSPIGTY</sequence>
<gene>
    <name evidence="3" type="ORF">BGZ80_005347</name>
</gene>
<protein>
    <submittedName>
        <fullName evidence="3">Uncharacterized protein</fullName>
    </submittedName>
</protein>
<feature type="region of interest" description="Disordered" evidence="1">
    <location>
        <begin position="35"/>
        <end position="59"/>
    </location>
</feature>
<evidence type="ECO:0000313" key="4">
    <source>
        <dbReference type="Proteomes" id="UP000703661"/>
    </source>
</evidence>
<evidence type="ECO:0000313" key="3">
    <source>
        <dbReference type="EMBL" id="KAG0006102.1"/>
    </source>
</evidence>
<organism evidence="3 4">
    <name type="scientific">Entomortierella chlamydospora</name>
    <dbReference type="NCBI Taxonomy" id="101097"/>
    <lineage>
        <taxon>Eukaryota</taxon>
        <taxon>Fungi</taxon>
        <taxon>Fungi incertae sedis</taxon>
        <taxon>Mucoromycota</taxon>
        <taxon>Mortierellomycotina</taxon>
        <taxon>Mortierellomycetes</taxon>
        <taxon>Mortierellales</taxon>
        <taxon>Mortierellaceae</taxon>
        <taxon>Entomortierella</taxon>
    </lineage>
</organism>
<keyword evidence="4" id="KW-1185">Reference proteome</keyword>
<name>A0A9P6MK46_9FUNG</name>
<reference evidence="3" key="1">
    <citation type="journal article" date="2020" name="Fungal Divers.">
        <title>Resolving the Mortierellaceae phylogeny through synthesis of multi-gene phylogenetics and phylogenomics.</title>
        <authorList>
            <person name="Vandepol N."/>
            <person name="Liber J."/>
            <person name="Desiro A."/>
            <person name="Na H."/>
            <person name="Kennedy M."/>
            <person name="Barry K."/>
            <person name="Grigoriev I.V."/>
            <person name="Miller A.N."/>
            <person name="O'Donnell K."/>
            <person name="Stajich J.E."/>
            <person name="Bonito G."/>
        </authorList>
    </citation>
    <scope>NUCLEOTIDE SEQUENCE</scope>
    <source>
        <strain evidence="3">NRRL 2769</strain>
    </source>
</reference>
<feature type="chain" id="PRO_5040257869" evidence="2">
    <location>
        <begin position="23"/>
        <end position="59"/>
    </location>
</feature>
<feature type="signal peptide" evidence="2">
    <location>
        <begin position="1"/>
        <end position="22"/>
    </location>
</feature>
<keyword evidence="2" id="KW-0732">Signal</keyword>
<evidence type="ECO:0000256" key="2">
    <source>
        <dbReference type="SAM" id="SignalP"/>
    </source>
</evidence>
<evidence type="ECO:0000256" key="1">
    <source>
        <dbReference type="SAM" id="MobiDB-lite"/>
    </source>
</evidence>
<dbReference type="EMBL" id="JAAAID010002642">
    <property type="protein sequence ID" value="KAG0006102.1"/>
    <property type="molecule type" value="Genomic_DNA"/>
</dbReference>
<proteinExistence type="predicted"/>
<feature type="non-terminal residue" evidence="3">
    <location>
        <position position="59"/>
    </location>
</feature>